<organism evidence="2">
    <name type="scientific">Notodromas monacha</name>
    <dbReference type="NCBI Taxonomy" id="399045"/>
    <lineage>
        <taxon>Eukaryota</taxon>
        <taxon>Metazoa</taxon>
        <taxon>Ecdysozoa</taxon>
        <taxon>Arthropoda</taxon>
        <taxon>Crustacea</taxon>
        <taxon>Oligostraca</taxon>
        <taxon>Ostracoda</taxon>
        <taxon>Podocopa</taxon>
        <taxon>Podocopida</taxon>
        <taxon>Cypridocopina</taxon>
        <taxon>Cypridoidea</taxon>
        <taxon>Cyprididae</taxon>
        <taxon>Notodromas</taxon>
    </lineage>
</organism>
<proteinExistence type="predicted"/>
<dbReference type="EMBL" id="CAJPEX010000456">
    <property type="protein sequence ID" value="CAG0915797.1"/>
    <property type="molecule type" value="Genomic_DNA"/>
</dbReference>
<dbReference type="Proteomes" id="UP000678499">
    <property type="component" value="Unassembled WGS sequence"/>
</dbReference>
<evidence type="ECO:0000313" key="3">
    <source>
        <dbReference type="Proteomes" id="UP000678499"/>
    </source>
</evidence>
<dbReference type="PANTHER" id="PTHR31094">
    <property type="entry name" value="RIKEN CDNA 2310061I04 GENE"/>
    <property type="match status" value="1"/>
</dbReference>
<feature type="region of interest" description="Disordered" evidence="1">
    <location>
        <begin position="362"/>
        <end position="382"/>
    </location>
</feature>
<feature type="region of interest" description="Disordered" evidence="1">
    <location>
        <begin position="128"/>
        <end position="153"/>
    </location>
</feature>
<name>A0A7R9BJH4_9CRUS</name>
<evidence type="ECO:0000256" key="1">
    <source>
        <dbReference type="SAM" id="MobiDB-lite"/>
    </source>
</evidence>
<accession>A0A7R9BJH4</accession>
<protein>
    <submittedName>
        <fullName evidence="2">Uncharacterized protein</fullName>
    </submittedName>
</protein>
<dbReference type="Pfam" id="PF10184">
    <property type="entry name" value="DUF2358"/>
    <property type="match status" value="1"/>
</dbReference>
<evidence type="ECO:0000313" key="2">
    <source>
        <dbReference type="EMBL" id="CAD7275645.1"/>
    </source>
</evidence>
<sequence>MTAHLRHLKLLNSPCCCRRMSGVGGLETVSYGLGKFSPVFSGLRIADGLPNNRLTSGAVERPKDHGFWDPDAYDQQKSRTVALEREFGLSSAISSQQFFSMSCENNPFQARQQTLGYSTAERPALKLDRNRIDPLRSETSKEGSLNTGPKKPSAEQLEVILQTLADDLPNVFVKPLNFKIYHPDIIFENHIRNTCTTRVQALLQVSLFTPRRGIVAYSQQVGFLRTVGHFKYAYVKFDVLKITKHPEEGTVKVRWRIRGMTGWRVMVLFWRYKILRYQKMMDEQHEVWHDGFSIFHVEDDGLVSKHVAMKFMPDDESEKVNKSSIGTALAALIGLELAPREFALEGLSNGALLSTKKELCESSSPKAPQDASEDQGRCSEGPGCRLCL</sequence>
<dbReference type="PANTHER" id="PTHR31094:SF2">
    <property type="entry name" value="RIKEN CDNA 2310061I04 GENE"/>
    <property type="match status" value="1"/>
</dbReference>
<dbReference type="OrthoDB" id="44820at2759"/>
<dbReference type="InterPro" id="IPR018790">
    <property type="entry name" value="DUF2358"/>
</dbReference>
<keyword evidence="3" id="KW-1185">Reference proteome</keyword>
<gene>
    <name evidence="2" type="ORF">NMOB1V02_LOCUS3434</name>
</gene>
<dbReference type="AlphaFoldDB" id="A0A7R9BJH4"/>
<dbReference type="EMBL" id="OA882493">
    <property type="protein sequence ID" value="CAD7275645.1"/>
    <property type="molecule type" value="Genomic_DNA"/>
</dbReference>
<feature type="compositionally biased region" description="Basic and acidic residues" evidence="1">
    <location>
        <begin position="128"/>
        <end position="141"/>
    </location>
</feature>
<reference evidence="2" key="1">
    <citation type="submission" date="2020-11" db="EMBL/GenBank/DDBJ databases">
        <authorList>
            <person name="Tran Van P."/>
        </authorList>
    </citation>
    <scope>NUCLEOTIDE SEQUENCE</scope>
</reference>